<organism evidence="2">
    <name type="scientific">Streptantibioticus silvisoli</name>
    <dbReference type="NCBI Taxonomy" id="2705255"/>
    <lineage>
        <taxon>Bacteria</taxon>
        <taxon>Bacillati</taxon>
        <taxon>Actinomycetota</taxon>
        <taxon>Actinomycetes</taxon>
        <taxon>Kitasatosporales</taxon>
        <taxon>Streptomycetaceae</taxon>
        <taxon>Streptantibioticus</taxon>
    </lineage>
</organism>
<sequence>MLSTRVFDHASSDVLKAVVVAAPVILLCLLTLPGWLLFPVLPTDRRRDLTNLAELMLKSLSGSTRARGGNRSRDSRSSD</sequence>
<keyword evidence="1" id="KW-0812">Transmembrane</keyword>
<name>A0AA90H2W6_9ACTN</name>
<keyword evidence="1" id="KW-0472">Membrane</keyword>
<protein>
    <submittedName>
        <fullName evidence="2">Uncharacterized protein</fullName>
    </submittedName>
</protein>
<dbReference type="RefSeq" id="WP_271314723.1">
    <property type="nucleotide sequence ID" value="NZ_JABXJJ020000011.1"/>
</dbReference>
<proteinExistence type="predicted"/>
<keyword evidence="1" id="KW-1133">Transmembrane helix</keyword>
<reference evidence="2" key="1">
    <citation type="submission" date="2023-05" db="EMBL/GenBank/DDBJ databases">
        <title>Streptantibioticus silvisoli sp. nov., acidotolerant actinomycetes 1 from pine litter.</title>
        <authorList>
            <person name="Swiecimska M."/>
            <person name="Golinska P."/>
            <person name="Sangal V."/>
            <person name="Wachnowicz B."/>
            <person name="Goodfellow M."/>
        </authorList>
    </citation>
    <scope>NUCLEOTIDE SEQUENCE</scope>
    <source>
        <strain evidence="2">SL13</strain>
    </source>
</reference>
<evidence type="ECO:0000313" key="2">
    <source>
        <dbReference type="EMBL" id="MDI5969724.1"/>
    </source>
</evidence>
<comment type="caution">
    <text evidence="2">The sequence shown here is derived from an EMBL/GenBank/DDBJ whole genome shotgun (WGS) entry which is preliminary data.</text>
</comment>
<evidence type="ECO:0000256" key="1">
    <source>
        <dbReference type="SAM" id="Phobius"/>
    </source>
</evidence>
<feature type="transmembrane region" description="Helical" evidence="1">
    <location>
        <begin position="20"/>
        <end position="41"/>
    </location>
</feature>
<accession>A0AA90H2W6</accession>
<dbReference type="EMBL" id="JABXJJ020000011">
    <property type="protein sequence ID" value="MDI5969724.1"/>
    <property type="molecule type" value="Genomic_DNA"/>
</dbReference>
<gene>
    <name evidence="2" type="ORF">POF50_010295</name>
</gene>
<dbReference type="AlphaFoldDB" id="A0AA90H2W6"/>